<dbReference type="PANTHER" id="PTHR10458">
    <property type="entry name" value="PEPTIDE DEFORMYLASE"/>
    <property type="match status" value="1"/>
</dbReference>
<evidence type="ECO:0000256" key="1">
    <source>
        <dbReference type="ARBA" id="ARBA00010759"/>
    </source>
</evidence>
<accession>A0A504XHH1</accession>
<gene>
    <name evidence="10" type="ORF">CGC20_34000</name>
</gene>
<comment type="function">
    <text evidence="6 7">Removes the formyl group from the N-terminal Met of newly synthesized proteins.</text>
</comment>
<evidence type="ECO:0000313" key="10">
    <source>
        <dbReference type="EMBL" id="TPP47145.1"/>
    </source>
</evidence>
<dbReference type="Proteomes" id="UP000318821">
    <property type="component" value="Unassembled WGS sequence"/>
</dbReference>
<dbReference type="InterPro" id="IPR036821">
    <property type="entry name" value="Peptide_deformylase_sf"/>
</dbReference>
<feature type="region of interest" description="Disordered" evidence="8">
    <location>
        <begin position="102"/>
        <end position="122"/>
    </location>
</feature>
<dbReference type="Gene3D" id="3.90.45.10">
    <property type="entry name" value="Peptide deformylase"/>
    <property type="match status" value="1"/>
</dbReference>
<dbReference type="SUPFAM" id="SSF56112">
    <property type="entry name" value="Protein kinase-like (PK-like)"/>
    <property type="match status" value="1"/>
</dbReference>
<dbReference type="InterPro" id="IPR011009">
    <property type="entry name" value="Kinase-like_dom_sf"/>
</dbReference>
<keyword evidence="4 7" id="KW-0378">Hydrolase</keyword>
<dbReference type="VEuPathDB" id="TriTrypDB:LdBPK_321350.1"/>
<dbReference type="VEuPathDB" id="TriTrypDB:LDHU3_32.1720"/>
<evidence type="ECO:0000256" key="2">
    <source>
        <dbReference type="ARBA" id="ARBA00012175"/>
    </source>
</evidence>
<dbReference type="AlphaFoldDB" id="A0A504XHH1"/>
<proteinExistence type="inferred from homology"/>
<evidence type="ECO:0000256" key="3">
    <source>
        <dbReference type="ARBA" id="ARBA00022723"/>
    </source>
</evidence>
<dbReference type="VEuPathDB" id="TriTrypDB:LdCL_320019200"/>
<dbReference type="InterPro" id="IPR023635">
    <property type="entry name" value="Peptide_deformylase"/>
</dbReference>
<evidence type="ECO:0000256" key="8">
    <source>
        <dbReference type="SAM" id="MobiDB-lite"/>
    </source>
</evidence>
<evidence type="ECO:0000313" key="11">
    <source>
        <dbReference type="Proteomes" id="UP000318821"/>
    </source>
</evidence>
<dbReference type="EMBL" id="RHLD01000003">
    <property type="protein sequence ID" value="TPP47145.1"/>
    <property type="molecule type" value="Genomic_DNA"/>
</dbReference>
<sequence length="740" mass="81255">MSSGDFMLELRYADCEDHLKMNGYCVHPPVSQECINNKDRSRSCSTDCSDSGVVEARGTIGSDGAAQHDDMVAKAALEHFLMGSASGLMDYSALETDGAANNCSLKSSPPSSTTTTDSSEGSFPCVDEEVLGDLGDVIGYGGDRGSFVCCVPLPPLSRMWKQAPSFAREPTFLEGVRCSEVKKAYKKYPTHISKDELSFVSTAYRCARHRERCQSSSSPFLTPEEAHYAALHLVLPDAVVLARGEKVGLLMPLYNCSLKEYLQSLANPASSPAAASNMPASLTVSHNANLHAEDADSSTALCNPQSSTFRSTATYRPIESIPVISAIVFQMLEAVAFLNHRLPHGDGSTGYTHNDLHLDNILLSYDGDVALCDFELVASTPTPSRSMDVRRLPPSSRQSPHGLFSETADTWAFGLMVVSLLTGVDPLFTSDIVNDFSDGPLLFRWDRSTRVLDWEANIKAHVELLLRRQDSTGKRLEEARHLLQLLLRNGVDTGGAPSSSSPSFKETVEGKLEKEAEALRRVACYPHRSMTRPVMPVPASQILSPVFMSSLMDLNQLATDLHCLSFSAPKAHWDAAVILIKSNPDETEYEVWVNPSVPGYDDRNAVAPMYGMWENCISCGTATAWVVRPQRVTCSGYDEHGNHKVQVLDGMRARCLMHELDHLMGKTIFHQAVGPEFVVSSVAMAQRHLWPANFPSAEAYVTTPGQFFDYVQNATMIPPGMEWWYAQNVREEFGNEQIGQ</sequence>
<name>A0A504XHH1_LEIDO</name>
<comment type="similarity">
    <text evidence="1 7">Belongs to the polypeptide deformylase family.</text>
</comment>
<dbReference type="PRINTS" id="PR01576">
    <property type="entry name" value="PDEFORMYLASE"/>
</dbReference>
<dbReference type="PROSITE" id="PS50011">
    <property type="entry name" value="PROTEIN_KINASE_DOM"/>
    <property type="match status" value="1"/>
</dbReference>
<dbReference type="GO" id="GO:0005524">
    <property type="term" value="F:ATP binding"/>
    <property type="evidence" value="ECO:0007669"/>
    <property type="project" value="InterPro"/>
</dbReference>
<evidence type="ECO:0000256" key="5">
    <source>
        <dbReference type="ARBA" id="ARBA00022917"/>
    </source>
</evidence>
<dbReference type="Pfam" id="PF01327">
    <property type="entry name" value="Pep_deformylase"/>
    <property type="match status" value="1"/>
</dbReference>
<dbReference type="PANTHER" id="PTHR10458:SF2">
    <property type="entry name" value="PEPTIDE DEFORMYLASE, MITOCHONDRIAL"/>
    <property type="match status" value="1"/>
</dbReference>
<dbReference type="GO" id="GO:0005739">
    <property type="term" value="C:mitochondrion"/>
    <property type="evidence" value="ECO:0007669"/>
    <property type="project" value="TreeGrafter"/>
</dbReference>
<comment type="catalytic activity">
    <reaction evidence="7">
        <text>N-terminal N-formyl-L-methionyl-[peptide] + H2O = N-terminal L-methionyl-[peptide] + formate</text>
        <dbReference type="Rhea" id="RHEA:24420"/>
        <dbReference type="Rhea" id="RHEA-COMP:10639"/>
        <dbReference type="Rhea" id="RHEA-COMP:10640"/>
        <dbReference type="ChEBI" id="CHEBI:15377"/>
        <dbReference type="ChEBI" id="CHEBI:15740"/>
        <dbReference type="ChEBI" id="CHEBI:49298"/>
        <dbReference type="ChEBI" id="CHEBI:64731"/>
        <dbReference type="EC" id="3.5.1.88"/>
    </reaction>
</comment>
<feature type="compositionally biased region" description="Low complexity" evidence="8">
    <location>
        <begin position="107"/>
        <end position="119"/>
    </location>
</feature>
<organism evidence="10 11">
    <name type="scientific">Leishmania donovani</name>
    <dbReference type="NCBI Taxonomy" id="5661"/>
    <lineage>
        <taxon>Eukaryota</taxon>
        <taxon>Discoba</taxon>
        <taxon>Euglenozoa</taxon>
        <taxon>Kinetoplastea</taxon>
        <taxon>Metakinetoplastina</taxon>
        <taxon>Trypanosomatida</taxon>
        <taxon>Trypanosomatidae</taxon>
        <taxon>Leishmaniinae</taxon>
        <taxon>Leishmania</taxon>
    </lineage>
</organism>
<dbReference type="SUPFAM" id="SSF56420">
    <property type="entry name" value="Peptide deformylase"/>
    <property type="match status" value="1"/>
</dbReference>
<evidence type="ECO:0000256" key="7">
    <source>
        <dbReference type="RuleBase" id="RU362111"/>
    </source>
</evidence>
<keyword evidence="5 7" id="KW-0648">Protein biosynthesis</keyword>
<dbReference type="Pfam" id="PF00069">
    <property type="entry name" value="Pkinase"/>
    <property type="match status" value="1"/>
</dbReference>
<evidence type="ECO:0000256" key="6">
    <source>
        <dbReference type="ARBA" id="ARBA00037114"/>
    </source>
</evidence>
<dbReference type="InterPro" id="IPR000719">
    <property type="entry name" value="Prot_kinase_dom"/>
</dbReference>
<feature type="domain" description="Protein kinase" evidence="9">
    <location>
        <begin position="132"/>
        <end position="519"/>
    </location>
</feature>
<dbReference type="GO" id="GO:0042586">
    <property type="term" value="F:peptide deformylase activity"/>
    <property type="evidence" value="ECO:0007669"/>
    <property type="project" value="UniProtKB-EC"/>
</dbReference>
<keyword evidence="3 7" id="KW-0479">Metal-binding</keyword>
<dbReference type="EC" id="3.5.1.88" evidence="2 7"/>
<dbReference type="Gene3D" id="1.10.510.10">
    <property type="entry name" value="Transferase(Phosphotransferase) domain 1"/>
    <property type="match status" value="1"/>
</dbReference>
<dbReference type="GO" id="GO:0004672">
    <property type="term" value="F:protein kinase activity"/>
    <property type="evidence" value="ECO:0007669"/>
    <property type="project" value="InterPro"/>
</dbReference>
<dbReference type="GO" id="GO:0006412">
    <property type="term" value="P:translation"/>
    <property type="evidence" value="ECO:0007669"/>
    <property type="project" value="UniProtKB-KW"/>
</dbReference>
<evidence type="ECO:0000259" key="9">
    <source>
        <dbReference type="PROSITE" id="PS50011"/>
    </source>
</evidence>
<comment type="caution">
    <text evidence="10">The sequence shown here is derived from an EMBL/GenBank/DDBJ whole genome shotgun (WGS) entry which is preliminary data.</text>
</comment>
<protein>
    <recommendedName>
        <fullName evidence="2 7">Peptide deformylase</fullName>
        <ecNumber evidence="2 7">3.5.1.88</ecNumber>
    </recommendedName>
</protein>
<dbReference type="GO" id="GO:0046872">
    <property type="term" value="F:metal ion binding"/>
    <property type="evidence" value="ECO:0007669"/>
    <property type="project" value="UniProtKB-KW"/>
</dbReference>
<evidence type="ECO:0000256" key="4">
    <source>
        <dbReference type="ARBA" id="ARBA00022801"/>
    </source>
</evidence>
<reference evidence="11" key="1">
    <citation type="submission" date="2019-02" db="EMBL/GenBank/DDBJ databases">
        <title>FDA dAtabase for Regulatory Grade micrObial Sequences (FDA-ARGOS): Supporting development and validation of Infectious Disease Dx tests.</title>
        <authorList>
            <person name="Duncan R."/>
            <person name="Fisher C."/>
            <person name="Tallon L."/>
            <person name="Sadzewicz L."/>
            <person name="Sengamalay N."/>
            <person name="Ott S."/>
            <person name="Godinez A."/>
            <person name="Nagaraj S."/>
            <person name="Vavikolanu K."/>
            <person name="Vyas G."/>
            <person name="Nadendla S."/>
            <person name="Aluvathingal J."/>
            <person name="Sichtig H."/>
        </authorList>
    </citation>
    <scope>NUCLEOTIDE SEQUENCE [LARGE SCALE GENOMIC DNA]</scope>
    <source>
        <strain evidence="11">FDAARGOS_360</strain>
    </source>
</reference>